<accession>A0A8K0QVV6</accession>
<evidence type="ECO:0000256" key="1">
    <source>
        <dbReference type="SAM" id="MobiDB-lite"/>
    </source>
</evidence>
<proteinExistence type="predicted"/>
<reference evidence="2" key="1">
    <citation type="journal article" date="2021" name="Nat. Commun.">
        <title>Genetic determinants of endophytism in the Arabidopsis root mycobiome.</title>
        <authorList>
            <person name="Mesny F."/>
            <person name="Miyauchi S."/>
            <person name="Thiergart T."/>
            <person name="Pickel B."/>
            <person name="Atanasova L."/>
            <person name="Karlsson M."/>
            <person name="Huettel B."/>
            <person name="Barry K.W."/>
            <person name="Haridas S."/>
            <person name="Chen C."/>
            <person name="Bauer D."/>
            <person name="Andreopoulos W."/>
            <person name="Pangilinan J."/>
            <person name="LaButti K."/>
            <person name="Riley R."/>
            <person name="Lipzen A."/>
            <person name="Clum A."/>
            <person name="Drula E."/>
            <person name="Henrissat B."/>
            <person name="Kohler A."/>
            <person name="Grigoriev I.V."/>
            <person name="Martin F.M."/>
            <person name="Hacquard S."/>
        </authorList>
    </citation>
    <scope>NUCLEOTIDE SEQUENCE</scope>
    <source>
        <strain evidence="2">MPI-SDFR-AT-0120</strain>
    </source>
</reference>
<dbReference type="Proteomes" id="UP000813461">
    <property type="component" value="Unassembled WGS sequence"/>
</dbReference>
<protein>
    <submittedName>
        <fullName evidence="2">Uncharacterized protein</fullName>
    </submittedName>
</protein>
<gene>
    <name evidence="2" type="ORF">FB567DRAFT_192620</name>
</gene>
<dbReference type="OrthoDB" id="3690267at2759"/>
<sequence>MSTSASMAPINTTGAKKTKGMKDHKKALKENAIAKRAAAAELAKTKKNPIFVSKPKVTDRVDVGVSTSDEDINTPPNDGSAEDKAVDNIAQECGVVQVIGVPESEPIHDGAPDGVLANHVTRKNDVDEPTFGIAASPDVEHRPLFLVAEVAGQASLNTTETNQPSATNPHPLQQYDTGSELEAYNKALEAELYENMESPQQRLLRLGAIKSWDSEAIHDTVRIADSPECDLCDSVDDTRSVDFSLETTIAHTQSIAHVPAEEVSAVLADSILDISHEMPADTPAGQLSSVGQLFAGAGTPIICLPIVTGTATVTGLPRAANAMFDEPTQGILPAEAGSKYVSGVRTLACVDAGITFGQFQPAPESFVDPAIVSFAIKKQDTAAARPFQASSVPQQHPPLFTNFDDGAQKLKALLGVTGPAPPTIDDPTLQAGAEMLKSMLGIRSRAISLESSAQNSHVSSSSYYVKPQTPITQYSTSPFTLPEQCVDGAVDYGNNICPPWYQFAADGHHAGPYSFPPSGFLGALPDQCVYGTVDYGNGTCPPWSQSAADGYYADPYSYPTGFLDAPFVPQYFAGHPDMVPVQPYFFQGLDFIPVQPEFLLGSPADVYGWCPECYPHY</sequence>
<dbReference type="AlphaFoldDB" id="A0A8K0QVV6"/>
<name>A0A8K0QVV6_9PLEO</name>
<feature type="region of interest" description="Disordered" evidence="1">
    <location>
        <begin position="62"/>
        <end position="82"/>
    </location>
</feature>
<organism evidence="2 3">
    <name type="scientific">Paraphoma chrysanthemicola</name>
    <dbReference type="NCBI Taxonomy" id="798071"/>
    <lineage>
        <taxon>Eukaryota</taxon>
        <taxon>Fungi</taxon>
        <taxon>Dikarya</taxon>
        <taxon>Ascomycota</taxon>
        <taxon>Pezizomycotina</taxon>
        <taxon>Dothideomycetes</taxon>
        <taxon>Pleosporomycetidae</taxon>
        <taxon>Pleosporales</taxon>
        <taxon>Pleosporineae</taxon>
        <taxon>Phaeosphaeriaceae</taxon>
        <taxon>Paraphoma</taxon>
    </lineage>
</organism>
<comment type="caution">
    <text evidence="2">The sequence shown here is derived from an EMBL/GenBank/DDBJ whole genome shotgun (WGS) entry which is preliminary data.</text>
</comment>
<evidence type="ECO:0000313" key="2">
    <source>
        <dbReference type="EMBL" id="KAH7074268.1"/>
    </source>
</evidence>
<feature type="region of interest" description="Disordered" evidence="1">
    <location>
        <begin position="1"/>
        <end position="28"/>
    </location>
</feature>
<feature type="compositionally biased region" description="Polar residues" evidence="1">
    <location>
        <begin position="1"/>
        <end position="15"/>
    </location>
</feature>
<evidence type="ECO:0000313" key="3">
    <source>
        <dbReference type="Proteomes" id="UP000813461"/>
    </source>
</evidence>
<feature type="compositionally biased region" description="Basic residues" evidence="1">
    <location>
        <begin position="16"/>
        <end position="27"/>
    </location>
</feature>
<dbReference type="EMBL" id="JAGMVJ010000021">
    <property type="protein sequence ID" value="KAH7074268.1"/>
    <property type="molecule type" value="Genomic_DNA"/>
</dbReference>
<keyword evidence="3" id="KW-1185">Reference proteome</keyword>